<dbReference type="InterPro" id="IPR036179">
    <property type="entry name" value="Ig-like_dom_sf"/>
</dbReference>
<feature type="domain" description="Immunoglobulin" evidence="6">
    <location>
        <begin position="39"/>
        <end position="141"/>
    </location>
</feature>
<sequence>MQLTISHSTAIIMWSTISAAALLLVLPVNTMAFEVKCEKSPMIAKVNQDAEVQCKAELHGDRVFYVFWKKNDTTLEKYLSSARRRRQADKPSRFELKEHLIQNGDFTLFINRVETFDEGTYDYVVATKTKHRKGSVQLKVRGNSDPETVPLRVHAILVLPLIVALLAFCSIAIAHSLKKQRAVIGPVSPQEESQKIPV</sequence>
<gene>
    <name evidence="7" type="ORF">HHUSO_G29483</name>
</gene>
<dbReference type="InterPro" id="IPR050504">
    <property type="entry name" value="IgSF_BTN/MOG"/>
</dbReference>
<dbReference type="PANTHER" id="PTHR24100">
    <property type="entry name" value="BUTYROPHILIN"/>
    <property type="match status" value="1"/>
</dbReference>
<evidence type="ECO:0000313" key="8">
    <source>
        <dbReference type="Proteomes" id="UP001369086"/>
    </source>
</evidence>
<comment type="caution">
    <text evidence="7">The sequence shown here is derived from an EMBL/GenBank/DDBJ whole genome shotgun (WGS) entry which is preliminary data.</text>
</comment>
<keyword evidence="2 4" id="KW-0472">Membrane</keyword>
<dbReference type="PANTHER" id="PTHR24100:SF151">
    <property type="entry name" value="ICOS LIGAND"/>
    <property type="match status" value="1"/>
</dbReference>
<name>A0ABR0YFZ5_HUSHU</name>
<evidence type="ECO:0000256" key="4">
    <source>
        <dbReference type="SAM" id="Phobius"/>
    </source>
</evidence>
<comment type="subcellular location">
    <subcellularLocation>
        <location evidence="1">Membrane</location>
    </subcellularLocation>
</comment>
<dbReference type="Pfam" id="PF07686">
    <property type="entry name" value="V-set"/>
    <property type="match status" value="1"/>
</dbReference>
<proteinExistence type="predicted"/>
<organism evidence="7 8">
    <name type="scientific">Huso huso</name>
    <name type="common">Beluga</name>
    <name type="synonym">Acipenser huso</name>
    <dbReference type="NCBI Taxonomy" id="61971"/>
    <lineage>
        <taxon>Eukaryota</taxon>
        <taxon>Metazoa</taxon>
        <taxon>Chordata</taxon>
        <taxon>Craniata</taxon>
        <taxon>Vertebrata</taxon>
        <taxon>Euteleostomi</taxon>
        <taxon>Actinopterygii</taxon>
        <taxon>Chondrostei</taxon>
        <taxon>Acipenseriformes</taxon>
        <taxon>Acipenseridae</taxon>
        <taxon>Huso</taxon>
    </lineage>
</organism>
<evidence type="ECO:0000256" key="2">
    <source>
        <dbReference type="ARBA" id="ARBA00023136"/>
    </source>
</evidence>
<evidence type="ECO:0000256" key="3">
    <source>
        <dbReference type="ARBA" id="ARBA00023319"/>
    </source>
</evidence>
<keyword evidence="4" id="KW-0812">Transmembrane</keyword>
<keyword evidence="5" id="KW-0732">Signal</keyword>
<reference evidence="7 8" key="1">
    <citation type="submission" date="2021-05" db="EMBL/GenBank/DDBJ databases">
        <authorList>
            <person name="Zahm M."/>
            <person name="Klopp C."/>
            <person name="Cabau C."/>
            <person name="Kuhl H."/>
            <person name="Suciu R."/>
            <person name="Ciorpac M."/>
            <person name="Holostenco D."/>
            <person name="Gessner J."/>
            <person name="Wuertz S."/>
            <person name="Hohne C."/>
            <person name="Stock M."/>
            <person name="Gislard M."/>
            <person name="Lluch J."/>
            <person name="Milhes M."/>
            <person name="Lampietro C."/>
            <person name="Lopez Roques C."/>
            <person name="Donnadieu C."/>
            <person name="Du K."/>
            <person name="Schartl M."/>
            <person name="Guiguen Y."/>
        </authorList>
    </citation>
    <scope>NUCLEOTIDE SEQUENCE [LARGE SCALE GENOMIC DNA]</scope>
    <source>
        <strain evidence="7">Hh-F2</strain>
        <tissue evidence="7">Blood</tissue>
    </source>
</reference>
<evidence type="ECO:0000259" key="6">
    <source>
        <dbReference type="SMART" id="SM00409"/>
    </source>
</evidence>
<feature type="transmembrane region" description="Helical" evidence="4">
    <location>
        <begin position="153"/>
        <end position="174"/>
    </location>
</feature>
<dbReference type="InterPro" id="IPR003599">
    <property type="entry name" value="Ig_sub"/>
</dbReference>
<evidence type="ECO:0000313" key="7">
    <source>
        <dbReference type="EMBL" id="KAK6471572.1"/>
    </source>
</evidence>
<protein>
    <recommendedName>
        <fullName evidence="6">Immunoglobulin domain-containing protein</fullName>
    </recommendedName>
</protein>
<dbReference type="SMART" id="SM00409">
    <property type="entry name" value="IG"/>
    <property type="match status" value="1"/>
</dbReference>
<keyword evidence="4" id="KW-1133">Transmembrane helix</keyword>
<feature type="chain" id="PRO_5046228050" description="Immunoglobulin domain-containing protein" evidence="5">
    <location>
        <begin position="33"/>
        <end position="198"/>
    </location>
</feature>
<evidence type="ECO:0000256" key="1">
    <source>
        <dbReference type="ARBA" id="ARBA00004370"/>
    </source>
</evidence>
<dbReference type="EMBL" id="JAHFZB010000031">
    <property type="protein sequence ID" value="KAK6471572.1"/>
    <property type="molecule type" value="Genomic_DNA"/>
</dbReference>
<accession>A0ABR0YFZ5</accession>
<dbReference type="SUPFAM" id="SSF48726">
    <property type="entry name" value="Immunoglobulin"/>
    <property type="match status" value="1"/>
</dbReference>
<dbReference type="Proteomes" id="UP001369086">
    <property type="component" value="Unassembled WGS sequence"/>
</dbReference>
<dbReference type="InterPro" id="IPR013106">
    <property type="entry name" value="Ig_V-set"/>
</dbReference>
<evidence type="ECO:0000256" key="5">
    <source>
        <dbReference type="SAM" id="SignalP"/>
    </source>
</evidence>
<keyword evidence="8" id="KW-1185">Reference proteome</keyword>
<dbReference type="InterPro" id="IPR013783">
    <property type="entry name" value="Ig-like_fold"/>
</dbReference>
<feature type="signal peptide" evidence="5">
    <location>
        <begin position="1"/>
        <end position="32"/>
    </location>
</feature>
<dbReference type="Gene3D" id="2.60.40.10">
    <property type="entry name" value="Immunoglobulins"/>
    <property type="match status" value="1"/>
</dbReference>
<keyword evidence="3" id="KW-0393">Immunoglobulin domain</keyword>